<proteinExistence type="predicted"/>
<organism evidence="1 2">
    <name type="scientific">Naganishia vaughanmartiniae</name>
    <dbReference type="NCBI Taxonomy" id="1424756"/>
    <lineage>
        <taxon>Eukaryota</taxon>
        <taxon>Fungi</taxon>
        <taxon>Dikarya</taxon>
        <taxon>Basidiomycota</taxon>
        <taxon>Agaricomycotina</taxon>
        <taxon>Tremellomycetes</taxon>
        <taxon>Filobasidiales</taxon>
        <taxon>Filobasidiaceae</taxon>
        <taxon>Naganishia</taxon>
    </lineage>
</organism>
<evidence type="ECO:0000313" key="2">
    <source>
        <dbReference type="Proteomes" id="UP001243375"/>
    </source>
</evidence>
<gene>
    <name evidence="1" type="ORF">QFC22_005633</name>
</gene>
<accession>A0ACC2WSZ9</accession>
<comment type="caution">
    <text evidence="1">The sequence shown here is derived from an EMBL/GenBank/DDBJ whole genome shotgun (WGS) entry which is preliminary data.</text>
</comment>
<dbReference type="EMBL" id="JASBWU010000018">
    <property type="protein sequence ID" value="KAJ9114757.1"/>
    <property type="molecule type" value="Genomic_DNA"/>
</dbReference>
<evidence type="ECO:0000313" key="1">
    <source>
        <dbReference type="EMBL" id="KAJ9114757.1"/>
    </source>
</evidence>
<name>A0ACC2WSZ9_9TREE</name>
<protein>
    <submittedName>
        <fullName evidence="1">Uncharacterized protein</fullName>
    </submittedName>
</protein>
<sequence>MSVKPTFDPITLSLFSNRFMSVAEAMGRALQQTSISTNIKERLDFSCALFSPSGDLVANAPFIPVHLGSMSFAIKYQLERFGPGGLKPGDVILANSPVAGGSHLPDLTVITPVFSSTTTSTSNPPEIIFFTASRGHHADIGGITGGSMPATSTALYQEGAEIVSFKMVDQGKFDGQGLKELLVDRPSRWEGCSGCRDYRSVESDLKAQVAANHKGSQLLHNLVNEYGLKTVHEYMTHIRTNAEMAVRKMLKGSVEKLGTTSLSAVDYMDDGSAIALSITIDPQEGSAVFDFEGTSPEARGNWNAPISVVHSAIIYWWVSSFSQGSGSERMLIRWWMEGSMRAMIDQDIPLNAGCLVPLKIIIPEDTLLSPSPEAAVCAGNVLTSQRITDVCLKAFNACAASQGCCNNLSFGSGGKDPVTGEVKKGWGYYETIAGGSGAGPSWDGASGVHVHMTNTRITDPEILERRYPVILRQFGYRPDSGGHGQYMGGNGVIREMEFLQPLEVSMLSERRVHAPYGAEGGEPGSTGLNIQVKKSQQDSNASAKKERRINIGGKATVKFQTGDRLVIHTPGGGGWGAPGTKRDEVEVVKERTKWEARGSLADRAAAQAAFGA</sequence>
<keyword evidence="2" id="KW-1185">Reference proteome</keyword>
<reference evidence="1" key="1">
    <citation type="submission" date="2023-04" db="EMBL/GenBank/DDBJ databases">
        <title>Draft Genome sequencing of Naganishia species isolated from polar environments using Oxford Nanopore Technology.</title>
        <authorList>
            <person name="Leo P."/>
            <person name="Venkateswaran K."/>
        </authorList>
    </citation>
    <scope>NUCLEOTIDE SEQUENCE</scope>
    <source>
        <strain evidence="1">MNA-CCFEE 5425</strain>
    </source>
</reference>
<dbReference type="Proteomes" id="UP001243375">
    <property type="component" value="Unassembled WGS sequence"/>
</dbReference>